<dbReference type="AlphaFoldDB" id="A0A1V6RBL2"/>
<dbReference type="EC" id="2.7.1.17" evidence="11"/>
<dbReference type="STRING" id="60172.A0A1V6RBL2"/>
<evidence type="ECO:0000259" key="12">
    <source>
        <dbReference type="Pfam" id="PF00370"/>
    </source>
</evidence>
<comment type="caution">
    <text evidence="14">The sequence shown here is derived from an EMBL/GenBank/DDBJ whole genome shotgun (WGS) entry which is preliminary data.</text>
</comment>
<dbReference type="PANTHER" id="PTHR10196:SF57">
    <property type="entry name" value="XYLULOSE KINASE"/>
    <property type="match status" value="1"/>
</dbReference>
<feature type="domain" description="Carbohydrate kinase FGGY N-terminal" evidence="12">
    <location>
        <begin position="135"/>
        <end position="290"/>
    </location>
</feature>
<keyword evidence="15" id="KW-1185">Reference proteome</keyword>
<evidence type="ECO:0000256" key="11">
    <source>
        <dbReference type="RuleBase" id="RU367058"/>
    </source>
</evidence>
<evidence type="ECO:0000256" key="4">
    <source>
        <dbReference type="ARBA" id="ARBA00022629"/>
    </source>
</evidence>
<evidence type="ECO:0000313" key="15">
    <source>
        <dbReference type="Proteomes" id="UP000191612"/>
    </source>
</evidence>
<keyword evidence="5 11" id="KW-0808">Transferase</keyword>
<dbReference type="GO" id="GO:0005829">
    <property type="term" value="C:cytosol"/>
    <property type="evidence" value="ECO:0007669"/>
    <property type="project" value="TreeGrafter"/>
</dbReference>
<evidence type="ECO:0000313" key="14">
    <source>
        <dbReference type="EMBL" id="OQD98928.1"/>
    </source>
</evidence>
<keyword evidence="7 11" id="KW-0418">Kinase</keyword>
<dbReference type="PANTHER" id="PTHR10196">
    <property type="entry name" value="SUGAR KINASE"/>
    <property type="match status" value="1"/>
</dbReference>
<evidence type="ECO:0000256" key="5">
    <source>
        <dbReference type="ARBA" id="ARBA00022679"/>
    </source>
</evidence>
<evidence type="ECO:0000259" key="13">
    <source>
        <dbReference type="Pfam" id="PF02782"/>
    </source>
</evidence>
<dbReference type="InterPro" id="IPR043129">
    <property type="entry name" value="ATPase_NBD"/>
</dbReference>
<evidence type="ECO:0000256" key="10">
    <source>
        <dbReference type="ARBA" id="ARBA00048885"/>
    </source>
</evidence>
<comment type="function">
    <text evidence="9 11">Highly specific D-xylulose kinase which participates in the catabolism of xylose. Xylose is a major component of hemicelluloses such as xylan. Most fungi utilize D-xylose via three enzymatic reactions, xylose reductase (XR), xylitol dehydrogenase (XDH), and xylulokinase, to form xylulose 5-phosphate, which enters pentose phosphate pathway.</text>
</comment>
<reference evidence="15" key="1">
    <citation type="journal article" date="2017" name="Nat. Microbiol.">
        <title>Global analysis of biosynthetic gene clusters reveals vast potential of secondary metabolite production in Penicillium species.</title>
        <authorList>
            <person name="Nielsen J.C."/>
            <person name="Grijseels S."/>
            <person name="Prigent S."/>
            <person name="Ji B."/>
            <person name="Dainat J."/>
            <person name="Nielsen K.F."/>
            <person name="Frisvad J.C."/>
            <person name="Workman M."/>
            <person name="Nielsen J."/>
        </authorList>
    </citation>
    <scope>NUCLEOTIDE SEQUENCE [LARGE SCALE GENOMIC DNA]</scope>
    <source>
        <strain evidence="15">IBT 29525</strain>
    </source>
</reference>
<dbReference type="GO" id="GO:0042732">
    <property type="term" value="P:D-xylose metabolic process"/>
    <property type="evidence" value="ECO:0007669"/>
    <property type="project" value="UniProtKB-UniRule"/>
</dbReference>
<dbReference type="CDD" id="cd07776">
    <property type="entry name" value="ASKHA_NBD_FGGY_SpXK-like"/>
    <property type="match status" value="1"/>
</dbReference>
<dbReference type="InterPro" id="IPR018484">
    <property type="entry name" value="FGGY_N"/>
</dbReference>
<dbReference type="EMBL" id="MDYO01000008">
    <property type="protein sequence ID" value="OQD98928.1"/>
    <property type="molecule type" value="Genomic_DNA"/>
</dbReference>
<feature type="domain" description="Carbohydrate kinase FGGY C-terminal" evidence="13">
    <location>
        <begin position="299"/>
        <end position="512"/>
    </location>
</feature>
<evidence type="ECO:0000256" key="6">
    <source>
        <dbReference type="ARBA" id="ARBA00022741"/>
    </source>
</evidence>
<dbReference type="GO" id="GO:0005524">
    <property type="term" value="F:ATP binding"/>
    <property type="evidence" value="ECO:0007669"/>
    <property type="project" value="UniProtKB-UniRule"/>
</dbReference>
<dbReference type="FunFam" id="3.30.420.40:FF:000118">
    <property type="entry name" value="Xylulose kinase 2"/>
    <property type="match status" value="1"/>
</dbReference>
<comment type="catalytic activity">
    <reaction evidence="10 11">
        <text>D-xylulose + ATP = D-xylulose 5-phosphate + ADP + H(+)</text>
        <dbReference type="Rhea" id="RHEA:10964"/>
        <dbReference type="ChEBI" id="CHEBI:15378"/>
        <dbReference type="ChEBI" id="CHEBI:17140"/>
        <dbReference type="ChEBI" id="CHEBI:30616"/>
        <dbReference type="ChEBI" id="CHEBI:57737"/>
        <dbReference type="ChEBI" id="CHEBI:456216"/>
        <dbReference type="EC" id="2.7.1.17"/>
    </reaction>
</comment>
<name>A0A1V6RBL2_9EURO</name>
<dbReference type="GO" id="GO:0004856">
    <property type="term" value="F:D-xylulokinase activity"/>
    <property type="evidence" value="ECO:0007669"/>
    <property type="project" value="UniProtKB-UniRule"/>
</dbReference>
<comment type="similarity">
    <text evidence="2 11">Belongs to the FGGY kinase family.</text>
</comment>
<keyword evidence="6 11" id="KW-0547">Nucleotide-binding</keyword>
<comment type="subcellular location">
    <subcellularLocation>
        <location evidence="1">Cytoplasm</location>
    </subcellularLocation>
</comment>
<protein>
    <recommendedName>
        <fullName evidence="11">Xylulose kinase</fullName>
        <ecNumber evidence="11">2.7.1.17</ecNumber>
    </recommendedName>
</protein>
<dbReference type="Pfam" id="PF02782">
    <property type="entry name" value="FGGY_C"/>
    <property type="match status" value="1"/>
</dbReference>
<keyword evidence="3" id="KW-0963">Cytoplasm</keyword>
<accession>A0A1V6RBL2</accession>
<dbReference type="GO" id="GO:0005997">
    <property type="term" value="P:xylulose metabolic process"/>
    <property type="evidence" value="ECO:0007669"/>
    <property type="project" value="TreeGrafter"/>
</dbReference>
<evidence type="ECO:0000256" key="2">
    <source>
        <dbReference type="ARBA" id="ARBA00009156"/>
    </source>
</evidence>
<organism evidence="14 15">
    <name type="scientific">Penicillium solitum</name>
    <dbReference type="NCBI Taxonomy" id="60172"/>
    <lineage>
        <taxon>Eukaryota</taxon>
        <taxon>Fungi</taxon>
        <taxon>Dikarya</taxon>
        <taxon>Ascomycota</taxon>
        <taxon>Pezizomycotina</taxon>
        <taxon>Eurotiomycetes</taxon>
        <taxon>Eurotiomycetidae</taxon>
        <taxon>Eurotiales</taxon>
        <taxon>Aspergillaceae</taxon>
        <taxon>Penicillium</taxon>
    </lineage>
</organism>
<dbReference type="SUPFAM" id="SSF53067">
    <property type="entry name" value="Actin-like ATPase domain"/>
    <property type="match status" value="2"/>
</dbReference>
<dbReference type="Pfam" id="PF00370">
    <property type="entry name" value="FGGY_N"/>
    <property type="match status" value="1"/>
</dbReference>
<dbReference type="InterPro" id="IPR042024">
    <property type="entry name" value="D-XK_euk"/>
</dbReference>
<sequence length="574" mass="63201">MASDTPLYIGFDLSTQQLKGLVVNSDLKVVHVAKFDFDADSHGFPIKKGVLNNEAEHEVFAPVALWLQALDGVLESLREQGLDFRRVKGISGAGQQHGSVYWGQNAESLLRNLDSSKSLEAQLEGAFSHPYSPNWQDSSTQKECDEFDAALGDREHLAQATGSKAHHRFTGPQILRFTRKYPEIYEKTSRISLVSSFLASLFLGHVAPFDISDVCGMNLWNIKKGEYDERLIQLCSGVFGVEGLKQKLGEVPEDGGLHLGSVHPYFVERFGFSPDCTVIPATGDNPATILALPLLPSDAMVSLGTSTTFLMSTPSYKPDPATHFFNHPTTPGLYMFMLCYKNGGLAREHVRDAINESLNDTPAQPWANFDKVALQTAPLGQQNSSDPMKMGLFFPRHEIVPNISKGQWRFTYDANTGSLKETTDGWNSPQDEARAIIESQMLSLRLRSRDLTQSPGNGLPSQPRRVYLVGGGSKNKAIAKIAGEILGGVEGVYSLDVGDNACALGAAYKAVWGIERQPGQTFEDLVGQRWNEDEFIEKIADGYQKGVFEQYGQAVEGFEKMELQVLQQEADKAN</sequence>
<evidence type="ECO:0000256" key="9">
    <source>
        <dbReference type="ARBA" id="ARBA00025184"/>
    </source>
</evidence>
<evidence type="ECO:0000256" key="7">
    <source>
        <dbReference type="ARBA" id="ARBA00022777"/>
    </source>
</evidence>
<evidence type="ECO:0000256" key="8">
    <source>
        <dbReference type="ARBA" id="ARBA00022840"/>
    </source>
</evidence>
<evidence type="ECO:0000256" key="3">
    <source>
        <dbReference type="ARBA" id="ARBA00022490"/>
    </source>
</evidence>
<dbReference type="Proteomes" id="UP000191612">
    <property type="component" value="Unassembled WGS sequence"/>
</dbReference>
<gene>
    <name evidence="14" type="ORF">PENSOL_c008G02096</name>
</gene>
<keyword evidence="4 11" id="KW-0859">Xylose metabolism</keyword>
<keyword evidence="8 11" id="KW-0067">ATP-binding</keyword>
<proteinExistence type="inferred from homology"/>
<evidence type="ECO:0000256" key="1">
    <source>
        <dbReference type="ARBA" id="ARBA00004496"/>
    </source>
</evidence>
<keyword evidence="11" id="KW-0119">Carbohydrate metabolism</keyword>
<dbReference type="InterPro" id="IPR018485">
    <property type="entry name" value="FGGY_C"/>
</dbReference>
<dbReference type="Gene3D" id="3.30.420.40">
    <property type="match status" value="2"/>
</dbReference>